<keyword evidence="2" id="KW-1133">Transmembrane helix</keyword>
<dbReference type="EMBL" id="QPEX01000045">
    <property type="protein sequence ID" value="RCS41482.1"/>
    <property type="molecule type" value="Genomic_DNA"/>
</dbReference>
<dbReference type="AlphaFoldDB" id="A0A368KNR2"/>
<organism evidence="3 4">
    <name type="scientific">Bremerella cremea</name>
    <dbReference type="NCBI Taxonomy" id="1031537"/>
    <lineage>
        <taxon>Bacteria</taxon>
        <taxon>Pseudomonadati</taxon>
        <taxon>Planctomycetota</taxon>
        <taxon>Planctomycetia</taxon>
        <taxon>Pirellulales</taxon>
        <taxon>Pirellulaceae</taxon>
        <taxon>Bremerella</taxon>
    </lineage>
</organism>
<evidence type="ECO:0000256" key="1">
    <source>
        <dbReference type="SAM" id="MobiDB-lite"/>
    </source>
</evidence>
<name>A0A368KNR2_9BACT</name>
<feature type="transmembrane region" description="Helical" evidence="2">
    <location>
        <begin position="61"/>
        <end position="81"/>
    </location>
</feature>
<protein>
    <submittedName>
        <fullName evidence="3">Uncharacterized protein</fullName>
    </submittedName>
</protein>
<evidence type="ECO:0000256" key="2">
    <source>
        <dbReference type="SAM" id="Phobius"/>
    </source>
</evidence>
<gene>
    <name evidence="3" type="ORF">DTL42_23305</name>
</gene>
<dbReference type="RefSeq" id="WP_114372737.1">
    <property type="nucleotide sequence ID" value="NZ_QPEX01000045.1"/>
</dbReference>
<sequence>MPNDSINPFASPTASTDPVLPELTLADLPEGCLMATADATVLQAEPILDLKFFAQVTRIKLSLFLGFFGASCVSFFFLYFLGEATPMEKWLVLPVTFITSPLFIYISQDQEGFPFDFRLAKRLLLVRNLGMQTRRNIRRNFFVIEEFPDDQYLPTLETMLDAGLVFLDKDQGLTLEGAHYHLCVPWDGIYLCELVEPKRWTKKAPLVRLILRLAGGPFEIFLRPGIKPLLSLNFSDLKQQRAFAQDLHDRITSMLIASRDTEKPHPTVSSDNHSSSESASA</sequence>
<evidence type="ECO:0000313" key="3">
    <source>
        <dbReference type="EMBL" id="RCS41482.1"/>
    </source>
</evidence>
<accession>A0A368KNR2</accession>
<keyword evidence="2" id="KW-0472">Membrane</keyword>
<dbReference type="Proteomes" id="UP000253562">
    <property type="component" value="Unassembled WGS sequence"/>
</dbReference>
<feature type="transmembrane region" description="Helical" evidence="2">
    <location>
        <begin position="87"/>
        <end position="106"/>
    </location>
</feature>
<proteinExistence type="predicted"/>
<evidence type="ECO:0000313" key="4">
    <source>
        <dbReference type="Proteomes" id="UP000253562"/>
    </source>
</evidence>
<keyword evidence="2" id="KW-0812">Transmembrane</keyword>
<feature type="region of interest" description="Disordered" evidence="1">
    <location>
        <begin position="260"/>
        <end position="281"/>
    </location>
</feature>
<feature type="compositionally biased region" description="Low complexity" evidence="1">
    <location>
        <begin position="269"/>
        <end position="281"/>
    </location>
</feature>
<reference evidence="3 4" key="1">
    <citation type="submission" date="2018-07" db="EMBL/GenBank/DDBJ databases">
        <title>Comparative genomes isolates from brazilian mangrove.</title>
        <authorList>
            <person name="De Araujo J.E."/>
            <person name="Taketani R.G."/>
            <person name="Silva M.C.P."/>
            <person name="Lourenco M.V."/>
            <person name="Oliveira V.M."/>
            <person name="Andreote F.D."/>
        </authorList>
    </citation>
    <scope>NUCLEOTIDE SEQUENCE [LARGE SCALE GENOMIC DNA]</scope>
    <source>
        <strain evidence="3 4">HEX PRIS-MGV</strain>
    </source>
</reference>
<comment type="caution">
    <text evidence="3">The sequence shown here is derived from an EMBL/GenBank/DDBJ whole genome shotgun (WGS) entry which is preliminary data.</text>
</comment>